<sequence length="889" mass="98509">MQKENYGLCLILKICKLINLTILLTLFTGFIPFNAGLTTVSASLIAQKTINRQQADRIFKQGVEQYQAKQLHSAITSWQQALTAYRTLKDRPGEATTLKNLSAVYIELADYPQAIAHLQQYLNLTREVRDRQGEEAALVTLGDIYANQENYTKAIEYYQQGLIVVRESKQSLAEAIILGNLAKAYRILGKYNTAIELNQKALQISRKLKDRKTEAKILINLGNAYKSLGDYDSAFKTFQESLQIAREVKDTVVEAIALGNLGAAAADQQKYDQAITFHEQSLKISESINDAAGKASTLINLGSNYYSLGDRTKALNYYQQALEIAKTAKNNKLEAEALGGLGLVYEDLQQYPQAIQHQQQSLAIFQKIGDPAAQGMVFNNLGHAFFSAGKLNEAESQLRNSVKLLDNLRLGLSDTYKVSIFDTQVSTYNLLQQILITGKKPEAALEVSEQGRARAFAELLARKLTTDSIKANSSVKSVAYSLSVDAAPNIEKIRQIARQQNATLVEYTIIPHDDFKFRGKQRGREQELFIWVVQPSGKVDFRRRDLKFLWQTEYKSLENLVKNSRKYMGVNDSRGIISAEVTVDQQSQKKQLQQLHEILVSPIADLLPSDPKANVVFIPQESLFLVPFPALQDQNGKYLIEQHTILTAPSIQVLDLTRTLRERRNKDRGENASIKRFQSSALIVGNPAPMPILPKIKLKSLPEAEKEANAIAQLLQTPAMIGGQATKTNILKQLPKARLIHLATHGLLEYGSQNGTSYGEDLGIPGALALAPLSKGDNGLLTADEIINLPLNAELVVLSACSTGEGRISGDGVIGLSRSFISAGTESVLVSLWSVPDAPTAELMTEFYRQLQQNNNKAQSLRDAMLKLVKQYPDTPKNWAAFTLIGEAR</sequence>
<evidence type="ECO:0000259" key="3">
    <source>
        <dbReference type="Pfam" id="PF12770"/>
    </source>
</evidence>
<name>A0A2N6JY22_FISMU</name>
<evidence type="ECO:0000313" key="5">
    <source>
        <dbReference type="Proteomes" id="UP000235036"/>
    </source>
</evidence>
<comment type="caution">
    <text evidence="4">The sequence shown here is derived from an EMBL/GenBank/DDBJ whole genome shotgun (WGS) entry which is preliminary data.</text>
</comment>
<keyword evidence="2" id="KW-0812">Transmembrane</keyword>
<dbReference type="InterPro" id="IPR024983">
    <property type="entry name" value="CHAT_dom"/>
</dbReference>
<dbReference type="RefSeq" id="WP_016868389.1">
    <property type="nucleotide sequence ID" value="NZ_CAWNVR010000630.1"/>
</dbReference>
<feature type="repeat" description="TPR" evidence="1">
    <location>
        <begin position="215"/>
        <end position="248"/>
    </location>
</feature>
<keyword evidence="2" id="KW-1133">Transmembrane helix</keyword>
<feature type="domain" description="CHAT" evidence="3">
    <location>
        <begin position="590"/>
        <end position="887"/>
    </location>
</feature>
<organism evidence="4 5">
    <name type="scientific">Fischerella muscicola CCMEE 5323</name>
    <dbReference type="NCBI Taxonomy" id="2019572"/>
    <lineage>
        <taxon>Bacteria</taxon>
        <taxon>Bacillati</taxon>
        <taxon>Cyanobacteriota</taxon>
        <taxon>Cyanophyceae</taxon>
        <taxon>Nostocales</taxon>
        <taxon>Hapalosiphonaceae</taxon>
        <taxon>Fischerella</taxon>
    </lineage>
</organism>
<feature type="repeat" description="TPR" evidence="1">
    <location>
        <begin position="295"/>
        <end position="328"/>
    </location>
</feature>
<feature type="repeat" description="TPR" evidence="1">
    <location>
        <begin position="135"/>
        <end position="168"/>
    </location>
</feature>
<proteinExistence type="predicted"/>
<gene>
    <name evidence="4" type="ORF">CEN44_21810</name>
</gene>
<dbReference type="Pfam" id="PF13181">
    <property type="entry name" value="TPR_8"/>
    <property type="match status" value="1"/>
</dbReference>
<dbReference type="PANTHER" id="PTHR10098">
    <property type="entry name" value="RAPSYN-RELATED"/>
    <property type="match status" value="1"/>
</dbReference>
<feature type="repeat" description="TPR" evidence="1">
    <location>
        <begin position="175"/>
        <end position="208"/>
    </location>
</feature>
<feature type="repeat" description="TPR" evidence="1">
    <location>
        <begin position="95"/>
        <end position="128"/>
    </location>
</feature>
<evidence type="ECO:0000256" key="2">
    <source>
        <dbReference type="SAM" id="Phobius"/>
    </source>
</evidence>
<dbReference type="PANTHER" id="PTHR10098:SF108">
    <property type="entry name" value="TETRATRICOPEPTIDE REPEAT PROTEIN 28"/>
    <property type="match status" value="1"/>
</dbReference>
<reference evidence="4 5" key="1">
    <citation type="submission" date="2017-08" db="EMBL/GenBank/DDBJ databases">
        <title>Genomes of Fischerella (Mastigocladus) sp. strains.</title>
        <authorList>
            <person name="Miller S.R."/>
        </authorList>
    </citation>
    <scope>NUCLEOTIDE SEQUENCE [LARGE SCALE GENOMIC DNA]</scope>
    <source>
        <strain evidence="4 5">CCMEE 5323</strain>
    </source>
</reference>
<protein>
    <recommendedName>
        <fullName evidence="3">CHAT domain-containing protein</fullName>
    </recommendedName>
</protein>
<accession>A0A2N6JY22</accession>
<dbReference type="Gene3D" id="1.25.40.10">
    <property type="entry name" value="Tetratricopeptide repeat domain"/>
    <property type="match status" value="2"/>
</dbReference>
<evidence type="ECO:0000256" key="1">
    <source>
        <dbReference type="PROSITE-ProRule" id="PRU00339"/>
    </source>
</evidence>
<dbReference type="PROSITE" id="PS50005">
    <property type="entry name" value="TPR"/>
    <property type="match status" value="5"/>
</dbReference>
<keyword evidence="5" id="KW-1185">Reference proteome</keyword>
<keyword evidence="2" id="KW-0472">Membrane</keyword>
<dbReference type="SUPFAM" id="SSF48452">
    <property type="entry name" value="TPR-like"/>
    <property type="match status" value="2"/>
</dbReference>
<dbReference type="InterPro" id="IPR019734">
    <property type="entry name" value="TPR_rpt"/>
</dbReference>
<dbReference type="Pfam" id="PF12770">
    <property type="entry name" value="CHAT"/>
    <property type="match status" value="1"/>
</dbReference>
<dbReference type="InterPro" id="IPR011990">
    <property type="entry name" value="TPR-like_helical_dom_sf"/>
</dbReference>
<dbReference type="EMBL" id="NRQW01000508">
    <property type="protein sequence ID" value="PLZ85655.1"/>
    <property type="molecule type" value="Genomic_DNA"/>
</dbReference>
<dbReference type="AlphaFoldDB" id="A0A2N6JY22"/>
<keyword evidence="1" id="KW-0802">TPR repeat</keyword>
<dbReference type="Pfam" id="PF13424">
    <property type="entry name" value="TPR_12"/>
    <property type="match status" value="4"/>
</dbReference>
<evidence type="ECO:0000313" key="4">
    <source>
        <dbReference type="EMBL" id="PLZ85655.1"/>
    </source>
</evidence>
<dbReference type="SMART" id="SM00028">
    <property type="entry name" value="TPR"/>
    <property type="match status" value="9"/>
</dbReference>
<dbReference type="PROSITE" id="PS50293">
    <property type="entry name" value="TPR_REGION"/>
    <property type="match status" value="2"/>
</dbReference>
<feature type="transmembrane region" description="Helical" evidence="2">
    <location>
        <begin position="20"/>
        <end position="46"/>
    </location>
</feature>
<dbReference type="Proteomes" id="UP000235036">
    <property type="component" value="Unassembled WGS sequence"/>
</dbReference>